<protein>
    <submittedName>
        <fullName evidence="2">Uncharacterized protein</fullName>
    </submittedName>
</protein>
<sequence length="125" mass="13930">MGYRCPVCDVEEADAEHLANHLAVTASLGREDHATWLEEHAPGWADCGPEELGEIVADHATEVETPEFDDHDHERGRPSGFEDELAHQTRQRGRGSLTAEAEQVLREARELTERMADDADENENA</sequence>
<gene>
    <name evidence="2" type="ORF">Natoc_2494</name>
</gene>
<organism evidence="2 3">
    <name type="scientific">Natronococcus occultus SP4</name>
    <dbReference type="NCBI Taxonomy" id="694430"/>
    <lineage>
        <taxon>Archaea</taxon>
        <taxon>Methanobacteriati</taxon>
        <taxon>Methanobacteriota</taxon>
        <taxon>Stenosarchaea group</taxon>
        <taxon>Halobacteria</taxon>
        <taxon>Halobacteriales</taxon>
        <taxon>Natrialbaceae</taxon>
        <taxon>Natronococcus</taxon>
    </lineage>
</organism>
<dbReference type="OrthoDB" id="342503at2157"/>
<feature type="region of interest" description="Disordered" evidence="1">
    <location>
        <begin position="65"/>
        <end position="100"/>
    </location>
</feature>
<reference evidence="2 3" key="1">
    <citation type="submission" date="2012-11" db="EMBL/GenBank/DDBJ databases">
        <title>FINISHED of Natronococcus occultus SP4, DSM 3396.</title>
        <authorList>
            <consortium name="DOE Joint Genome Institute"/>
            <person name="Eisen J."/>
            <person name="Huntemann M."/>
            <person name="Wei C.-L."/>
            <person name="Han J."/>
            <person name="Detter J.C."/>
            <person name="Han C."/>
            <person name="Tapia R."/>
            <person name="Chen A."/>
            <person name="Kyrpides N."/>
            <person name="Mavromatis K."/>
            <person name="Markowitz V."/>
            <person name="Szeto E."/>
            <person name="Ivanova N."/>
            <person name="Mikhailova N."/>
            <person name="Ovchinnikova G."/>
            <person name="Pagani I."/>
            <person name="Pati A."/>
            <person name="Goodwin L."/>
            <person name="Nordberg H.P."/>
            <person name="Cantor M.N."/>
            <person name="Hua S.X."/>
            <person name="Woyke T."/>
            <person name="Eisen J."/>
            <person name="Klenk H.-P."/>
            <person name="Klenk H.-P."/>
        </authorList>
    </citation>
    <scope>NUCLEOTIDE SEQUENCE [LARGE SCALE GENOMIC DNA]</scope>
    <source>
        <strain evidence="2 3">SP4</strain>
    </source>
</reference>
<evidence type="ECO:0000313" key="3">
    <source>
        <dbReference type="Proteomes" id="UP000010878"/>
    </source>
</evidence>
<dbReference type="Pfam" id="PF19126">
    <property type="entry name" value="DUF5810"/>
    <property type="match status" value="1"/>
</dbReference>
<dbReference type="GeneID" id="14404178"/>
<feature type="compositionally biased region" description="Basic and acidic residues" evidence="1">
    <location>
        <begin position="65"/>
        <end position="77"/>
    </location>
</feature>
<dbReference type="Proteomes" id="UP000010878">
    <property type="component" value="Chromosome"/>
</dbReference>
<accession>L0JZS9</accession>
<dbReference type="RefSeq" id="WP_015321707.1">
    <property type="nucleotide sequence ID" value="NC_019974.1"/>
</dbReference>
<evidence type="ECO:0000256" key="1">
    <source>
        <dbReference type="SAM" id="MobiDB-lite"/>
    </source>
</evidence>
<dbReference type="AlphaFoldDB" id="L0JZS9"/>
<dbReference type="EMBL" id="CP003929">
    <property type="protein sequence ID" value="AGB38266.1"/>
    <property type="molecule type" value="Genomic_DNA"/>
</dbReference>
<proteinExistence type="predicted"/>
<name>L0JZS9_9EURY</name>
<dbReference type="InterPro" id="IPR043833">
    <property type="entry name" value="DUF5810"/>
</dbReference>
<dbReference type="KEGG" id="nou:Natoc_2494"/>
<dbReference type="STRING" id="694430.Natoc_2494"/>
<dbReference type="HOGENOM" id="CLU_129115_0_0_2"/>
<dbReference type="eggNOG" id="arCOG04696">
    <property type="taxonomic scope" value="Archaea"/>
</dbReference>
<evidence type="ECO:0000313" key="2">
    <source>
        <dbReference type="EMBL" id="AGB38266.1"/>
    </source>
</evidence>
<keyword evidence="3" id="KW-1185">Reference proteome</keyword>